<dbReference type="Gene3D" id="3.40.1440.10">
    <property type="entry name" value="GIY-YIG endonuclease"/>
    <property type="match status" value="1"/>
</dbReference>
<evidence type="ECO:0000313" key="3">
    <source>
        <dbReference type="Proteomes" id="UP000053097"/>
    </source>
</evidence>
<organism evidence="2 3">
    <name type="scientific">Ooceraea biroi</name>
    <name type="common">Clonal raider ant</name>
    <name type="synonym">Cerapachys biroi</name>
    <dbReference type="NCBI Taxonomy" id="2015173"/>
    <lineage>
        <taxon>Eukaryota</taxon>
        <taxon>Metazoa</taxon>
        <taxon>Ecdysozoa</taxon>
        <taxon>Arthropoda</taxon>
        <taxon>Hexapoda</taxon>
        <taxon>Insecta</taxon>
        <taxon>Pterygota</taxon>
        <taxon>Neoptera</taxon>
        <taxon>Endopterygota</taxon>
        <taxon>Hymenoptera</taxon>
        <taxon>Apocrita</taxon>
        <taxon>Aculeata</taxon>
        <taxon>Formicoidea</taxon>
        <taxon>Formicidae</taxon>
        <taxon>Dorylinae</taxon>
        <taxon>Ooceraea</taxon>
    </lineage>
</organism>
<name>A0A026WHK4_OOCBI</name>
<dbReference type="AlphaFoldDB" id="A0A026WHK4"/>
<dbReference type="InterPro" id="IPR035901">
    <property type="entry name" value="GIY-YIG_endonuc_sf"/>
</dbReference>
<accession>A0A026WHK4</accession>
<dbReference type="Pfam" id="PF01541">
    <property type="entry name" value="GIY-YIG"/>
    <property type="match status" value="1"/>
</dbReference>
<dbReference type="CDD" id="cd10442">
    <property type="entry name" value="GIY-YIG_PLEs"/>
    <property type="match status" value="1"/>
</dbReference>
<sequence length="130" mass="15551">MIPKKLDHIIKRGKDVLTNMRKNGVVYKFDCQNCNSCYVGQTKQHLEVRIKEHKCDIKKHVSNQSVVSKHRLSNNHEFDWVNTKVLHQESHWKRREIAEMCFIKRQEHSINVQKDTENLLDVYDSIFKCM</sequence>
<dbReference type="InterPro" id="IPR000305">
    <property type="entry name" value="GIY-YIG_endonuc"/>
</dbReference>
<feature type="domain" description="GIY-YIG" evidence="1">
    <location>
        <begin position="22"/>
        <end position="112"/>
    </location>
</feature>
<reference evidence="2 3" key="1">
    <citation type="journal article" date="2014" name="Curr. Biol.">
        <title>The genome of the clonal raider ant Cerapachys biroi.</title>
        <authorList>
            <person name="Oxley P.R."/>
            <person name="Ji L."/>
            <person name="Fetter-Pruneda I."/>
            <person name="McKenzie S.K."/>
            <person name="Li C."/>
            <person name="Hu H."/>
            <person name="Zhang G."/>
            <person name="Kronauer D.J."/>
        </authorList>
    </citation>
    <scope>NUCLEOTIDE SEQUENCE [LARGE SCALE GENOMIC DNA]</scope>
</reference>
<protein>
    <recommendedName>
        <fullName evidence="1">GIY-YIG domain-containing protein</fullName>
    </recommendedName>
</protein>
<dbReference type="SUPFAM" id="SSF82771">
    <property type="entry name" value="GIY-YIG endonuclease"/>
    <property type="match status" value="1"/>
</dbReference>
<evidence type="ECO:0000259" key="1">
    <source>
        <dbReference type="PROSITE" id="PS50164"/>
    </source>
</evidence>
<gene>
    <name evidence="2" type="ORF">X777_04574</name>
</gene>
<proteinExistence type="predicted"/>
<keyword evidence="3" id="KW-1185">Reference proteome</keyword>
<dbReference type="EMBL" id="KK107203">
    <property type="protein sequence ID" value="EZA55463.1"/>
    <property type="molecule type" value="Genomic_DNA"/>
</dbReference>
<dbReference type="PROSITE" id="PS50164">
    <property type="entry name" value="GIY_YIG"/>
    <property type="match status" value="1"/>
</dbReference>
<evidence type="ECO:0000313" key="2">
    <source>
        <dbReference type="EMBL" id="EZA55463.1"/>
    </source>
</evidence>
<dbReference type="OMA" id="SHWKRRE"/>
<dbReference type="Proteomes" id="UP000053097">
    <property type="component" value="Unassembled WGS sequence"/>
</dbReference>